<proteinExistence type="predicted"/>
<dbReference type="STRING" id="112901.SAMN04488500_10624"/>
<feature type="coiled-coil region" evidence="2">
    <location>
        <begin position="208"/>
        <end position="242"/>
    </location>
</feature>
<dbReference type="Proteomes" id="UP000192738">
    <property type="component" value="Unassembled WGS sequence"/>
</dbReference>
<evidence type="ECO:0000259" key="4">
    <source>
        <dbReference type="Pfam" id="PF17147"/>
    </source>
</evidence>
<gene>
    <name evidence="5" type="ORF">SAMN04488500_10624</name>
</gene>
<keyword evidence="2" id="KW-0175">Coiled coil</keyword>
<feature type="domain" description="Pyruvate:ferredoxin oxidoreductase core" evidence="4">
    <location>
        <begin position="247"/>
        <end position="341"/>
    </location>
</feature>
<dbReference type="InterPro" id="IPR009014">
    <property type="entry name" value="Transketo_C/PFOR_II"/>
</dbReference>
<dbReference type="OrthoDB" id="9794954at2"/>
<dbReference type="InterPro" id="IPR033412">
    <property type="entry name" value="PFOR_II"/>
</dbReference>
<dbReference type="InterPro" id="IPR002880">
    <property type="entry name" value="Pyrv_Fd/Flavodoxin_OxRdtase_N"/>
</dbReference>
<dbReference type="NCBIfam" id="NF005507">
    <property type="entry name" value="PRK07119.1"/>
    <property type="match status" value="1"/>
</dbReference>
<dbReference type="AlphaFoldDB" id="A0A1W2APW8"/>
<dbReference type="SUPFAM" id="SSF52922">
    <property type="entry name" value="TK C-terminal domain-like"/>
    <property type="match status" value="1"/>
</dbReference>
<dbReference type="InterPro" id="IPR029061">
    <property type="entry name" value="THDP-binding"/>
</dbReference>
<dbReference type="CDD" id="cd07034">
    <property type="entry name" value="TPP_PYR_PFOR_IOR-alpha_like"/>
    <property type="match status" value="1"/>
</dbReference>
<accession>A0A1W2APW8</accession>
<evidence type="ECO:0000313" key="6">
    <source>
        <dbReference type="Proteomes" id="UP000192738"/>
    </source>
</evidence>
<evidence type="ECO:0000256" key="1">
    <source>
        <dbReference type="ARBA" id="ARBA00023002"/>
    </source>
</evidence>
<dbReference type="InterPro" id="IPR052368">
    <property type="entry name" value="2-oxoacid_oxidoreductase"/>
</dbReference>
<dbReference type="Gene3D" id="3.40.50.970">
    <property type="match status" value="1"/>
</dbReference>
<keyword evidence="6" id="KW-1185">Reference proteome</keyword>
<dbReference type="Pfam" id="PF17147">
    <property type="entry name" value="PFOR_II"/>
    <property type="match status" value="1"/>
</dbReference>
<reference evidence="5 6" key="1">
    <citation type="submission" date="2017-04" db="EMBL/GenBank/DDBJ databases">
        <authorList>
            <person name="Afonso C.L."/>
            <person name="Miller P.J."/>
            <person name="Scott M.A."/>
            <person name="Spackman E."/>
            <person name="Goraichik I."/>
            <person name="Dimitrov K.M."/>
            <person name="Suarez D.L."/>
            <person name="Swayne D.E."/>
        </authorList>
    </citation>
    <scope>NUCLEOTIDE SEQUENCE [LARGE SCALE GENOMIC DNA]</scope>
    <source>
        <strain evidence="5 6">DSM 5090</strain>
    </source>
</reference>
<feature type="domain" description="Pyruvate flavodoxin/ferredoxin oxidoreductase pyrimidine binding" evidence="3">
    <location>
        <begin position="16"/>
        <end position="186"/>
    </location>
</feature>
<dbReference type="PANTHER" id="PTHR43088">
    <property type="entry name" value="SUBUNIT OF PYRUVATE:FLAVODOXIN OXIDOREDUCTASE-RELATED"/>
    <property type="match status" value="1"/>
</dbReference>
<evidence type="ECO:0000313" key="5">
    <source>
        <dbReference type="EMBL" id="SMC62580.1"/>
    </source>
</evidence>
<protein>
    <submittedName>
        <fullName evidence="5">2-oxoglutarate ferredoxin oxidoreductase subunit alpha</fullName>
    </submittedName>
</protein>
<evidence type="ECO:0000256" key="2">
    <source>
        <dbReference type="SAM" id="Coils"/>
    </source>
</evidence>
<dbReference type="SUPFAM" id="SSF52518">
    <property type="entry name" value="Thiamin diphosphate-binding fold (THDP-binding)"/>
    <property type="match status" value="1"/>
</dbReference>
<sequence length="355" mass="38757">MSEKVLMKGNEAIGEAAVIAGCRYYFGYPITPQSELIEYMAKRLPQVEGVFLQAESEVAAINMVYGAAGAGARVMTSSSSPGVSLKQEGISYIAAGELPCVIVNIMRGGPGLGGIQPGQADYFQATKGGGHGDYHCIVVAPNSVQEMAELTVHAFNLADQYRNPVMILSDGALGQMMEPVNFHDLPVIPVDKPWATTGMGERDKPNMIDTLRLKADELEELNNTLQKKYALLQEREVRWEETFTEDADLVLVAYGISSRVAYSAMEMAREKGYKVGLFRPVTLWPFPKEALAKAVNKASDVLTIELSAGQMVEDVNLAIKCSKPVHFYGRTGGMMMNPQDVYKQIVKIFETKGGK</sequence>
<dbReference type="GO" id="GO:0016491">
    <property type="term" value="F:oxidoreductase activity"/>
    <property type="evidence" value="ECO:0007669"/>
    <property type="project" value="UniProtKB-KW"/>
</dbReference>
<keyword evidence="1" id="KW-0560">Oxidoreductase</keyword>
<name>A0A1W2APW8_9FIRM</name>
<organism evidence="5 6">
    <name type="scientific">Sporomusa malonica</name>
    <dbReference type="NCBI Taxonomy" id="112901"/>
    <lineage>
        <taxon>Bacteria</taxon>
        <taxon>Bacillati</taxon>
        <taxon>Bacillota</taxon>
        <taxon>Negativicutes</taxon>
        <taxon>Selenomonadales</taxon>
        <taxon>Sporomusaceae</taxon>
        <taxon>Sporomusa</taxon>
    </lineage>
</organism>
<evidence type="ECO:0000259" key="3">
    <source>
        <dbReference type="Pfam" id="PF01855"/>
    </source>
</evidence>
<dbReference type="Pfam" id="PF01855">
    <property type="entry name" value="POR_N"/>
    <property type="match status" value="1"/>
</dbReference>
<dbReference type="RefSeq" id="WP_084575248.1">
    <property type="nucleotide sequence ID" value="NZ_CP155572.1"/>
</dbReference>
<dbReference type="Gene3D" id="3.40.50.920">
    <property type="match status" value="1"/>
</dbReference>
<dbReference type="PANTHER" id="PTHR43088:SF1">
    <property type="entry name" value="SUBUNIT OF PYRUVATE:FLAVODOXIN OXIDOREDUCTASE"/>
    <property type="match status" value="1"/>
</dbReference>
<dbReference type="EMBL" id="FWXI01000006">
    <property type="protein sequence ID" value="SMC62580.1"/>
    <property type="molecule type" value="Genomic_DNA"/>
</dbReference>